<dbReference type="RefSeq" id="WP_050916625.1">
    <property type="nucleotide sequence ID" value="NZ_JAANNJ010000015.1"/>
</dbReference>
<reference evidence="1 2" key="1">
    <citation type="submission" date="2019-06" db="EMBL/GenBank/DDBJ databases">
        <title>Vibrio cholerae phylogeny based on whole-genome sequencing reveals genetic diversity and population strucutre.</title>
        <authorList>
            <person name="Zhiqiu Y."/>
            <person name="Bin L."/>
            <person name="Lingyan J."/>
        </authorList>
    </citation>
    <scope>NUCLEOTIDE SEQUENCE [LARGE SCALE GENOMIC DNA]</scope>
    <source>
        <strain evidence="1 2">N2814</strain>
    </source>
</reference>
<proteinExistence type="predicted"/>
<dbReference type="Proteomes" id="UP000323819">
    <property type="component" value="Unassembled WGS sequence"/>
</dbReference>
<name>A0ABD7SQT8_VIBCL</name>
<protein>
    <submittedName>
        <fullName evidence="1">Uncharacterized protein</fullName>
    </submittedName>
</protein>
<evidence type="ECO:0000313" key="1">
    <source>
        <dbReference type="EMBL" id="TXX67140.1"/>
    </source>
</evidence>
<gene>
    <name evidence="1" type="ORF">FXF03_00815</name>
</gene>
<comment type="caution">
    <text evidence="1">The sequence shown here is derived from an EMBL/GenBank/DDBJ whole genome shotgun (WGS) entry which is preliminary data.</text>
</comment>
<accession>A0ABD7SQT8</accession>
<evidence type="ECO:0000313" key="2">
    <source>
        <dbReference type="Proteomes" id="UP000323819"/>
    </source>
</evidence>
<dbReference type="AlphaFoldDB" id="A0ABD7SQT8"/>
<dbReference type="EMBL" id="VSIJ01000005">
    <property type="protein sequence ID" value="TXX67140.1"/>
    <property type="molecule type" value="Genomic_DNA"/>
</dbReference>
<organism evidence="1 2">
    <name type="scientific">Vibrio cholerae</name>
    <dbReference type="NCBI Taxonomy" id="666"/>
    <lineage>
        <taxon>Bacteria</taxon>
        <taxon>Pseudomonadati</taxon>
        <taxon>Pseudomonadota</taxon>
        <taxon>Gammaproteobacteria</taxon>
        <taxon>Vibrionales</taxon>
        <taxon>Vibrionaceae</taxon>
        <taxon>Vibrio</taxon>
    </lineage>
</organism>
<sequence>MKPVIEINSAPFVLPNDPLAALEEIASYLSAINYQKSHAVIANEDGEEPYLKGYWQTPEYLQGCQDIVSECRRIVEMAKPIEEKANKRLQALESLNAEFAAFARRQGWKHTLVDEHYALKEAIPTLTIGIDDFIEIDSYEDCPCDQEIVVFTGDSFEIEHVTSDGETGHYYPANGIEFVAYLMLPDRDQLTEKFAHKF</sequence>